<reference evidence="2" key="1">
    <citation type="journal article" date="2021" name="Science">
        <title>Hunting the eagle killer: A cyanobacterial neurotoxin causes vacuolar myelinopathy.</title>
        <authorList>
            <person name="Breinlinger S."/>
            <person name="Phillips T.J."/>
            <person name="Haram B.N."/>
            <person name="Mares J."/>
            <person name="Martinez Yerena J.A."/>
            <person name="Hrouzek P."/>
            <person name="Sobotka R."/>
            <person name="Henderson W.M."/>
            <person name="Schmieder P."/>
            <person name="Williams S.M."/>
            <person name="Lauderdale J.D."/>
            <person name="Wilde H.D."/>
            <person name="Gerrin W."/>
            <person name="Kust A."/>
            <person name="Washington J.W."/>
            <person name="Wagner C."/>
            <person name="Geier B."/>
            <person name="Liebeke M."/>
            <person name="Enke H."/>
            <person name="Niedermeyer T.H.J."/>
            <person name="Wilde S.B."/>
        </authorList>
    </citation>
    <scope>NUCLEOTIDE SEQUENCE [LARGE SCALE GENOMIC DNA]</scope>
    <source>
        <strain evidence="2">Thurmond2011</strain>
    </source>
</reference>
<dbReference type="AlphaFoldDB" id="A0AAP5MA47"/>
<keyword evidence="2" id="KW-1185">Reference proteome</keyword>
<sequence>MLILNAEMLELLEKDYQKFEQYLINHRYPTTNPNVLLDLKNDEELRLLIQQLMMGLPIEPFVEAYPELAQWMEQLHPIISIPAENKQCNISREKLVGNCQLIADYNLLIEGLEKVVAINWTIKKDIPDPENLENSYHTQLQLFLLAETLEIIADNISITYCFINGADYPSIYQFNYSQQKHDAFIKRLAMTLSKLPNTSNTNEPILSLENDMNEHKLNLQKFFKGEMTTTEYLATVPEVEI</sequence>
<evidence type="ECO:0000313" key="2">
    <source>
        <dbReference type="Proteomes" id="UP000667802"/>
    </source>
</evidence>
<name>A0AAP5MA47_9CYAN</name>
<dbReference type="Proteomes" id="UP000667802">
    <property type="component" value="Unassembled WGS sequence"/>
</dbReference>
<proteinExistence type="predicted"/>
<gene>
    <name evidence="1" type="ORF">G7B40_025175</name>
</gene>
<organism evidence="1 2">
    <name type="scientific">Aetokthonos hydrillicola Thurmond2011</name>
    <dbReference type="NCBI Taxonomy" id="2712845"/>
    <lineage>
        <taxon>Bacteria</taxon>
        <taxon>Bacillati</taxon>
        <taxon>Cyanobacteriota</taxon>
        <taxon>Cyanophyceae</taxon>
        <taxon>Nostocales</taxon>
        <taxon>Hapalosiphonaceae</taxon>
        <taxon>Aetokthonos</taxon>
    </lineage>
</organism>
<accession>A0AAP5MA47</accession>
<evidence type="ECO:0000313" key="1">
    <source>
        <dbReference type="EMBL" id="MDR9897830.1"/>
    </source>
</evidence>
<protein>
    <submittedName>
        <fullName evidence="1">Uncharacterized protein</fullName>
    </submittedName>
</protein>
<dbReference type="EMBL" id="JAALHA020000014">
    <property type="protein sequence ID" value="MDR9897830.1"/>
    <property type="molecule type" value="Genomic_DNA"/>
</dbReference>
<dbReference type="RefSeq" id="WP_208339096.1">
    <property type="nucleotide sequence ID" value="NZ_CAWQFN010000488.1"/>
</dbReference>
<comment type="caution">
    <text evidence="1">The sequence shown here is derived from an EMBL/GenBank/DDBJ whole genome shotgun (WGS) entry which is preliminary data.</text>
</comment>